<gene>
    <name evidence="1" type="ORF">T03_4899</name>
</gene>
<organism evidence="1 2">
    <name type="scientific">Trichinella britovi</name>
    <name type="common">Parasitic roundworm</name>
    <dbReference type="NCBI Taxonomy" id="45882"/>
    <lineage>
        <taxon>Eukaryota</taxon>
        <taxon>Metazoa</taxon>
        <taxon>Ecdysozoa</taxon>
        <taxon>Nematoda</taxon>
        <taxon>Enoplea</taxon>
        <taxon>Dorylaimia</taxon>
        <taxon>Trichinellida</taxon>
        <taxon>Trichinellidae</taxon>
        <taxon>Trichinella</taxon>
    </lineage>
</organism>
<keyword evidence="2" id="KW-1185">Reference proteome</keyword>
<reference evidence="1 2" key="1">
    <citation type="submission" date="2015-01" db="EMBL/GenBank/DDBJ databases">
        <title>Evolution of Trichinella species and genotypes.</title>
        <authorList>
            <person name="Korhonen P.K."/>
            <person name="Edoardo P."/>
            <person name="Giuseppe L.R."/>
            <person name="Gasser R.B."/>
        </authorList>
    </citation>
    <scope>NUCLEOTIDE SEQUENCE [LARGE SCALE GENOMIC DNA]</scope>
    <source>
        <strain evidence="1">ISS120</strain>
    </source>
</reference>
<name>A0A0V1CTQ0_TRIBR</name>
<dbReference type="EMBL" id="JYDI01000100">
    <property type="protein sequence ID" value="KRY52667.1"/>
    <property type="molecule type" value="Genomic_DNA"/>
</dbReference>
<protein>
    <submittedName>
        <fullName evidence="1">Uncharacterized protein</fullName>
    </submittedName>
</protein>
<evidence type="ECO:0000313" key="1">
    <source>
        <dbReference type="EMBL" id="KRY52667.1"/>
    </source>
</evidence>
<dbReference type="AlphaFoldDB" id="A0A0V1CTQ0"/>
<sequence length="85" mass="9992">MRLYSYFFSHRHRESVFKLLSFRLSGFGNSALITSVQTAANFSGTSVSVLSQLLFTMNQRVDSSFWNNVYHITYTMWDIFKILMF</sequence>
<proteinExistence type="predicted"/>
<comment type="caution">
    <text evidence="1">The sequence shown here is derived from an EMBL/GenBank/DDBJ whole genome shotgun (WGS) entry which is preliminary data.</text>
</comment>
<dbReference type="Proteomes" id="UP000054653">
    <property type="component" value="Unassembled WGS sequence"/>
</dbReference>
<evidence type="ECO:0000313" key="2">
    <source>
        <dbReference type="Proteomes" id="UP000054653"/>
    </source>
</evidence>
<accession>A0A0V1CTQ0</accession>